<name>A0A5B9QX21_9BACT</name>
<protein>
    <recommendedName>
        <fullName evidence="1">tRNA-uridine aminocarboxypropyltransferase</fullName>
        <ecNumber evidence="1">2.5.1.25</ecNumber>
    </recommendedName>
</protein>
<dbReference type="EC" id="2.5.1.25" evidence="1"/>
<accession>A0A5B9QX21</accession>
<gene>
    <name evidence="7" type="ORF">UC8_45920</name>
</gene>
<feature type="domain" description="DTW" evidence="6">
    <location>
        <begin position="12"/>
        <end position="199"/>
    </location>
</feature>
<dbReference type="GO" id="GO:0008033">
    <property type="term" value="P:tRNA processing"/>
    <property type="evidence" value="ECO:0007669"/>
    <property type="project" value="UniProtKB-KW"/>
</dbReference>
<evidence type="ECO:0000256" key="5">
    <source>
        <dbReference type="ARBA" id="ARBA00034489"/>
    </source>
</evidence>
<organism evidence="7 8">
    <name type="scientific">Roseimaritima ulvae</name>
    <dbReference type="NCBI Taxonomy" id="980254"/>
    <lineage>
        <taxon>Bacteria</taxon>
        <taxon>Pseudomonadati</taxon>
        <taxon>Planctomycetota</taxon>
        <taxon>Planctomycetia</taxon>
        <taxon>Pirellulales</taxon>
        <taxon>Pirellulaceae</taxon>
        <taxon>Roseimaritima</taxon>
    </lineage>
</organism>
<dbReference type="GO" id="GO:0016432">
    <property type="term" value="F:tRNA-uridine aminocarboxypropyltransferase activity"/>
    <property type="evidence" value="ECO:0007669"/>
    <property type="project" value="UniProtKB-EC"/>
</dbReference>
<keyword evidence="3" id="KW-0949">S-adenosyl-L-methionine</keyword>
<dbReference type="EMBL" id="CP042914">
    <property type="protein sequence ID" value="QEG42552.1"/>
    <property type="molecule type" value="Genomic_DNA"/>
</dbReference>
<keyword evidence="4" id="KW-0819">tRNA processing</keyword>
<comment type="similarity">
    <text evidence="5">Belongs to the TDD superfamily. DTWD2 family.</text>
</comment>
<evidence type="ECO:0000256" key="2">
    <source>
        <dbReference type="ARBA" id="ARBA00022679"/>
    </source>
</evidence>
<dbReference type="Proteomes" id="UP000325286">
    <property type="component" value="Chromosome"/>
</dbReference>
<dbReference type="KEGG" id="rul:UC8_45920"/>
<dbReference type="OrthoDB" id="268835at2"/>
<dbReference type="AlphaFoldDB" id="A0A5B9QX21"/>
<reference evidence="7 8" key="1">
    <citation type="submission" date="2019-08" db="EMBL/GenBank/DDBJ databases">
        <title>Deep-cultivation of Planctomycetes and their phenomic and genomic characterization uncovers novel biology.</title>
        <authorList>
            <person name="Wiegand S."/>
            <person name="Jogler M."/>
            <person name="Boedeker C."/>
            <person name="Pinto D."/>
            <person name="Vollmers J."/>
            <person name="Rivas-Marin E."/>
            <person name="Kohn T."/>
            <person name="Peeters S.H."/>
            <person name="Heuer A."/>
            <person name="Rast P."/>
            <person name="Oberbeckmann S."/>
            <person name="Bunk B."/>
            <person name="Jeske O."/>
            <person name="Meyerdierks A."/>
            <person name="Storesund J.E."/>
            <person name="Kallscheuer N."/>
            <person name="Luecker S."/>
            <person name="Lage O.M."/>
            <person name="Pohl T."/>
            <person name="Merkel B.J."/>
            <person name="Hornburger P."/>
            <person name="Mueller R.-W."/>
            <person name="Bruemmer F."/>
            <person name="Labrenz M."/>
            <person name="Spormann A.M."/>
            <person name="Op den Camp H."/>
            <person name="Overmann J."/>
            <person name="Amann R."/>
            <person name="Jetten M.S.M."/>
            <person name="Mascher T."/>
            <person name="Medema M.H."/>
            <person name="Devos D.P."/>
            <person name="Kaster A.-K."/>
            <person name="Ovreas L."/>
            <person name="Rohde M."/>
            <person name="Galperin M.Y."/>
            <person name="Jogler C."/>
        </authorList>
    </citation>
    <scope>NUCLEOTIDE SEQUENCE [LARGE SCALE GENOMIC DNA]</scope>
    <source>
        <strain evidence="7 8">UC8</strain>
    </source>
</reference>
<dbReference type="InterPro" id="IPR005636">
    <property type="entry name" value="DTW"/>
</dbReference>
<dbReference type="PANTHER" id="PTHR21392">
    <property type="entry name" value="TRNA-URIDINE AMINOCARBOXYPROPYLTRANSFERASE 2"/>
    <property type="match status" value="1"/>
</dbReference>
<dbReference type="PANTHER" id="PTHR21392:SF0">
    <property type="entry name" value="TRNA-URIDINE AMINOCARBOXYPROPYLTRANSFERASE 2"/>
    <property type="match status" value="1"/>
</dbReference>
<evidence type="ECO:0000313" key="8">
    <source>
        <dbReference type="Proteomes" id="UP000325286"/>
    </source>
</evidence>
<dbReference type="RefSeq" id="WP_068140849.1">
    <property type="nucleotide sequence ID" value="NZ_CP042914.1"/>
</dbReference>
<dbReference type="InterPro" id="IPR039262">
    <property type="entry name" value="DTWD2/TAPT"/>
</dbReference>
<dbReference type="Pfam" id="PF03942">
    <property type="entry name" value="DTW"/>
    <property type="match status" value="1"/>
</dbReference>
<keyword evidence="8" id="KW-1185">Reference proteome</keyword>
<evidence type="ECO:0000256" key="1">
    <source>
        <dbReference type="ARBA" id="ARBA00012386"/>
    </source>
</evidence>
<dbReference type="SMART" id="SM01144">
    <property type="entry name" value="DTW"/>
    <property type="match status" value="1"/>
</dbReference>
<keyword evidence="2" id="KW-0808">Transferase</keyword>
<evidence type="ECO:0000313" key="7">
    <source>
        <dbReference type="EMBL" id="QEG42552.1"/>
    </source>
</evidence>
<evidence type="ECO:0000256" key="4">
    <source>
        <dbReference type="ARBA" id="ARBA00022694"/>
    </source>
</evidence>
<evidence type="ECO:0000256" key="3">
    <source>
        <dbReference type="ARBA" id="ARBA00022691"/>
    </source>
</evidence>
<sequence length="402" mass="45722">MSASFDAHADSHRQRCYGCFRPRRLCFCHAIPKIDNATEVLILQHMRERFHPFNTARIVRRALRNATLLVDHNQRMSAAANEFPFGSQAGILYPSADARVLSELPPEQHPRQLVVIDGTWHHAKTLMRDIPRLQRLPRYCLVPQQPSRYRIRREPTETALSTIEATVQALRTIEPQTAGWDDLLQAFDTMVDQQLAEMGPNNHLRRNTRRRSLTNPNFPRVLTAEPQRVIVAYGESTPQHRSETASGAAVSDRKPILWTAQRPATGERFRCLIQPPTPLSPTVLQHMQLDAAQFDAAVSLDAFADAWREFVREGDTLVVYHMSTARLLTAAGLTLPRCITLKSIQFNGSRPRGTLEEVMQSMNIAAEQDPELCRAARRLQNAIRYLDYLRSENIAEDQSLSH</sequence>
<proteinExistence type="inferred from homology"/>
<evidence type="ECO:0000259" key="6">
    <source>
        <dbReference type="SMART" id="SM01144"/>
    </source>
</evidence>